<keyword evidence="1" id="KW-0732">Signal</keyword>
<accession>A0AAD4H654</accession>
<evidence type="ECO:0000313" key="2">
    <source>
        <dbReference type="EMBL" id="KAG0272402.1"/>
    </source>
</evidence>
<dbReference type="Proteomes" id="UP001194580">
    <property type="component" value="Unassembled WGS sequence"/>
</dbReference>
<feature type="signal peptide" evidence="1">
    <location>
        <begin position="1"/>
        <end position="19"/>
    </location>
</feature>
<name>A0AAD4H654_9FUNG</name>
<sequence>MKLNFIAATLAATAVSALSMNNPKASALAGANNTTLTDVALEKRACSSITLWWAVTTENFPNTYTFGLDIDYKDKPYYSTRKVQEIYGAGYGHEVRSPLYKTCYKKDWCVEYTGWKIFNSITLHVHGKTYFYSHPSREIGNPVGPRPNYEYWDCI</sequence>
<protein>
    <submittedName>
        <fullName evidence="2">Uncharacterized protein</fullName>
    </submittedName>
</protein>
<dbReference type="EMBL" id="JAAAIL010000933">
    <property type="protein sequence ID" value="KAG0272402.1"/>
    <property type="molecule type" value="Genomic_DNA"/>
</dbReference>
<proteinExistence type="predicted"/>
<organism evidence="2 3">
    <name type="scientific">Linnemannia exigua</name>
    <dbReference type="NCBI Taxonomy" id="604196"/>
    <lineage>
        <taxon>Eukaryota</taxon>
        <taxon>Fungi</taxon>
        <taxon>Fungi incertae sedis</taxon>
        <taxon>Mucoromycota</taxon>
        <taxon>Mortierellomycotina</taxon>
        <taxon>Mortierellomycetes</taxon>
        <taxon>Mortierellales</taxon>
        <taxon>Mortierellaceae</taxon>
        <taxon>Linnemannia</taxon>
    </lineage>
</organism>
<comment type="caution">
    <text evidence="2">The sequence shown here is derived from an EMBL/GenBank/DDBJ whole genome shotgun (WGS) entry which is preliminary data.</text>
</comment>
<reference evidence="2" key="1">
    <citation type="journal article" date="2020" name="Fungal Divers.">
        <title>Resolving the Mortierellaceae phylogeny through synthesis of multi-gene phylogenetics and phylogenomics.</title>
        <authorList>
            <person name="Vandepol N."/>
            <person name="Liber J."/>
            <person name="Desiro A."/>
            <person name="Na H."/>
            <person name="Kennedy M."/>
            <person name="Barry K."/>
            <person name="Grigoriev I.V."/>
            <person name="Miller A.N."/>
            <person name="O'Donnell K."/>
            <person name="Stajich J.E."/>
            <person name="Bonito G."/>
        </authorList>
    </citation>
    <scope>NUCLEOTIDE SEQUENCE</scope>
    <source>
        <strain evidence="2">NRRL 28262</strain>
    </source>
</reference>
<evidence type="ECO:0000313" key="3">
    <source>
        <dbReference type="Proteomes" id="UP001194580"/>
    </source>
</evidence>
<gene>
    <name evidence="2" type="ORF">BGZ95_011858</name>
</gene>
<keyword evidence="3" id="KW-1185">Reference proteome</keyword>
<feature type="chain" id="PRO_5041931333" evidence="1">
    <location>
        <begin position="20"/>
        <end position="155"/>
    </location>
</feature>
<evidence type="ECO:0000256" key="1">
    <source>
        <dbReference type="SAM" id="SignalP"/>
    </source>
</evidence>
<dbReference type="AlphaFoldDB" id="A0AAD4H654"/>